<protein>
    <submittedName>
        <fullName evidence="1">Uncharacterized protein</fullName>
    </submittedName>
</protein>
<sequence length="237" mass="27141">MNQPPNAPNIGSLLVYRRPIINLPSNFQSLVYDGREKSLMKKSEILPWTKFTFENITNAYGDILEQATKSNRPDEVLEFDCENHSMMVQMFYEAFLKETAISLAISLGKLSISPRFSWFRSTDMYLAFAEAREMKEKLPKRAHQFDLGDEDRVHVLYDANEEIRNPFLATVIVVPSCTWEPDSLVTTNRDKEPELGPIERLAACAKETNTCLSLILGDKDIVVLQFFKTEDGRMGVY</sequence>
<evidence type="ECO:0000313" key="2">
    <source>
        <dbReference type="Proteomes" id="UP000184255"/>
    </source>
</evidence>
<name>A0A1L7T5B2_FUSMA</name>
<dbReference type="GeneID" id="65082429"/>
<proteinExistence type="predicted"/>
<evidence type="ECO:0000313" key="1">
    <source>
        <dbReference type="EMBL" id="CVK93804.1"/>
    </source>
</evidence>
<gene>
    <name evidence="1" type="ORF">FMAN_03158</name>
</gene>
<dbReference type="RefSeq" id="XP_041682452.1">
    <property type="nucleotide sequence ID" value="XM_041831938.1"/>
</dbReference>
<dbReference type="Proteomes" id="UP000184255">
    <property type="component" value="Unassembled WGS sequence"/>
</dbReference>
<reference evidence="2" key="1">
    <citation type="journal article" date="2016" name="Genome Biol. Evol.">
        <title>Comparative 'omics' of the Fusarium fujikuroi species complex highlights differences in genetic potential and metabolite synthesis.</title>
        <authorList>
            <person name="Niehaus E.-M."/>
            <person name="Muensterkoetter M."/>
            <person name="Proctor R.H."/>
            <person name="Brown D.W."/>
            <person name="Sharon A."/>
            <person name="Idan Y."/>
            <person name="Oren-Young L."/>
            <person name="Sieber C.M."/>
            <person name="Novak O."/>
            <person name="Pencik A."/>
            <person name="Tarkowska D."/>
            <person name="Hromadova K."/>
            <person name="Freeman S."/>
            <person name="Maymon M."/>
            <person name="Elazar M."/>
            <person name="Youssef S.A."/>
            <person name="El-Shabrawy E.S.M."/>
            <person name="Shalaby A.B.A."/>
            <person name="Houterman P."/>
            <person name="Brock N.L."/>
            <person name="Burkhardt I."/>
            <person name="Tsavkelova E.A."/>
            <person name="Dickschat J.S."/>
            <person name="Galuszka P."/>
            <person name="Gueldener U."/>
            <person name="Tudzynski B."/>
        </authorList>
    </citation>
    <scope>NUCLEOTIDE SEQUENCE [LARGE SCALE GENOMIC DNA]</scope>
    <source>
        <strain evidence="2">MRC7560</strain>
    </source>
</reference>
<dbReference type="AlphaFoldDB" id="A0A1L7T5B2"/>
<keyword evidence="2" id="KW-1185">Reference proteome</keyword>
<organism evidence="1 2">
    <name type="scientific">Fusarium mangiferae</name>
    <name type="common">Mango malformation disease fungus</name>
    <dbReference type="NCBI Taxonomy" id="192010"/>
    <lineage>
        <taxon>Eukaryota</taxon>
        <taxon>Fungi</taxon>
        <taxon>Dikarya</taxon>
        <taxon>Ascomycota</taxon>
        <taxon>Pezizomycotina</taxon>
        <taxon>Sordariomycetes</taxon>
        <taxon>Hypocreomycetidae</taxon>
        <taxon>Hypocreales</taxon>
        <taxon>Nectriaceae</taxon>
        <taxon>Fusarium</taxon>
        <taxon>Fusarium fujikuroi species complex</taxon>
    </lineage>
</organism>
<accession>A0A1L7T5B2</accession>
<dbReference type="VEuPathDB" id="FungiDB:FMAN_03158"/>
<comment type="caution">
    <text evidence="1">The sequence shown here is derived from an EMBL/GenBank/DDBJ whole genome shotgun (WGS) entry which is preliminary data.</text>
</comment>
<dbReference type="EMBL" id="FCQH01000006">
    <property type="protein sequence ID" value="CVK93804.1"/>
    <property type="molecule type" value="Genomic_DNA"/>
</dbReference>